<accession>A0ABT5VIZ1</accession>
<evidence type="ECO:0000313" key="1">
    <source>
        <dbReference type="EMBL" id="MDE5415418.1"/>
    </source>
</evidence>
<dbReference type="InterPro" id="IPR021617">
    <property type="entry name" value="DUF3231"/>
</dbReference>
<dbReference type="Proteomes" id="UP001148125">
    <property type="component" value="Unassembled WGS sequence"/>
</dbReference>
<dbReference type="Pfam" id="PF11553">
    <property type="entry name" value="DUF3231"/>
    <property type="match status" value="1"/>
</dbReference>
<sequence>MGILGGNQKDEPLHYGEVSSLWAYLAGVNAHLAEYQTLYNHTGDDDLRKFIEDKINGAMKPQAQEIEAILKDNGIAIPPAPPERAKANIEDIPAGARFNDPEIANPISMNIASGLVSLSQIMGQSTREDIAMMAGKYHVEKAQYGLRILKMQKEKGWLIVPPLHTKVPELV</sequence>
<dbReference type="RefSeq" id="WP_275120019.1">
    <property type="nucleotide sequence ID" value="NZ_JAOTPO010000016.1"/>
</dbReference>
<reference evidence="1" key="1">
    <citation type="submission" date="2024-05" db="EMBL/GenBank/DDBJ databases">
        <title>Alkalihalobacillus sp. strain MEB203 novel alkaliphilic bacterium from Lonar Lake, India.</title>
        <authorList>
            <person name="Joshi A."/>
            <person name="Thite S."/>
            <person name="Mengade P."/>
        </authorList>
    </citation>
    <scope>NUCLEOTIDE SEQUENCE</scope>
    <source>
        <strain evidence="1">MEB 203</strain>
    </source>
</reference>
<dbReference type="InterPro" id="IPR012347">
    <property type="entry name" value="Ferritin-like"/>
</dbReference>
<protein>
    <submittedName>
        <fullName evidence="1">DUF3231 family protein</fullName>
    </submittedName>
</protein>
<dbReference type="Gene3D" id="1.20.1260.10">
    <property type="match status" value="1"/>
</dbReference>
<organism evidence="1 2">
    <name type="scientific">Alkalihalobacterium chitinilyticum</name>
    <dbReference type="NCBI Taxonomy" id="2980103"/>
    <lineage>
        <taxon>Bacteria</taxon>
        <taxon>Bacillati</taxon>
        <taxon>Bacillota</taxon>
        <taxon>Bacilli</taxon>
        <taxon>Bacillales</taxon>
        <taxon>Bacillaceae</taxon>
        <taxon>Alkalihalobacterium</taxon>
    </lineage>
</organism>
<evidence type="ECO:0000313" key="2">
    <source>
        <dbReference type="Proteomes" id="UP001148125"/>
    </source>
</evidence>
<proteinExistence type="predicted"/>
<name>A0ABT5VIZ1_9BACI</name>
<comment type="caution">
    <text evidence="1">The sequence shown here is derived from an EMBL/GenBank/DDBJ whole genome shotgun (WGS) entry which is preliminary data.</text>
</comment>
<keyword evidence="2" id="KW-1185">Reference proteome</keyword>
<gene>
    <name evidence="1" type="ORF">N7Z68_18820</name>
</gene>
<dbReference type="EMBL" id="JAOTPO010000016">
    <property type="protein sequence ID" value="MDE5415418.1"/>
    <property type="molecule type" value="Genomic_DNA"/>
</dbReference>